<dbReference type="GO" id="GO:0006152">
    <property type="term" value="P:purine nucleoside catabolic process"/>
    <property type="evidence" value="ECO:0007669"/>
    <property type="project" value="TreeGrafter"/>
</dbReference>
<evidence type="ECO:0000313" key="4">
    <source>
        <dbReference type="EMBL" id="CAB4827974.1"/>
    </source>
</evidence>
<evidence type="ECO:0000313" key="6">
    <source>
        <dbReference type="EMBL" id="CAB4910438.1"/>
    </source>
</evidence>
<dbReference type="GO" id="GO:0005829">
    <property type="term" value="C:cytosol"/>
    <property type="evidence" value="ECO:0007669"/>
    <property type="project" value="TreeGrafter"/>
</dbReference>
<dbReference type="EMBL" id="CAFBIY010000119">
    <property type="protein sequence ID" value="CAB4852263.1"/>
    <property type="molecule type" value="Genomic_DNA"/>
</dbReference>
<evidence type="ECO:0000313" key="5">
    <source>
        <dbReference type="EMBL" id="CAB4852263.1"/>
    </source>
</evidence>
<dbReference type="EMBL" id="CAFAAV010000150">
    <property type="protein sequence ID" value="CAB4827974.1"/>
    <property type="molecule type" value="Genomic_DNA"/>
</dbReference>
<gene>
    <name evidence="3" type="ORF">UFOPK2656_00368</name>
    <name evidence="4" type="ORF">UFOPK3099_01829</name>
    <name evidence="5" type="ORF">UFOPK3267_01981</name>
    <name evidence="6" type="ORF">UFOPK3651_00136</name>
    <name evidence="7" type="ORF">UFOPK3931_02244</name>
    <name evidence="2" type="ORF">UFOPK4189_00365</name>
</gene>
<dbReference type="PANTHER" id="PTHR43691:SF11">
    <property type="entry name" value="FI09636P-RELATED"/>
    <property type="match status" value="1"/>
</dbReference>
<evidence type="ECO:0000313" key="2">
    <source>
        <dbReference type="EMBL" id="CAB4362587.1"/>
    </source>
</evidence>
<dbReference type="EMBL" id="CAEZYF010000002">
    <property type="protein sequence ID" value="CAB4706315.1"/>
    <property type="molecule type" value="Genomic_DNA"/>
</dbReference>
<sequence length="252" mass="27024">MTVHVPLFEFDPSPDAVINPSIHRAPLGFPRHAVMCWFGNVVRDRTAGIEPIHAVPFEHGDHPICVIEHRGTPVALVSPGVGAPAAVSSLEVVIALGATQIIGCGGAGIVKSGFDVGHVIVPTGAVRDEGTSYHYAPFDVEVAPHPRALAAIDDVLTEAGVPHDRGLVWTTDAFFRETPAKVARRREQGCLVVDMEASAMFACAAFRGATYGQLLYAGDDVSAAEWDHRHWDTQTSARDRLLDLALDTVVRL</sequence>
<feature type="domain" description="Nucleoside phosphorylase" evidence="1">
    <location>
        <begin position="53"/>
        <end position="234"/>
    </location>
</feature>
<dbReference type="Gene3D" id="3.40.50.1580">
    <property type="entry name" value="Nucleoside phosphorylase domain"/>
    <property type="match status" value="1"/>
</dbReference>
<dbReference type="GO" id="GO:0004731">
    <property type="term" value="F:purine-nucleoside phosphorylase activity"/>
    <property type="evidence" value="ECO:0007669"/>
    <property type="project" value="TreeGrafter"/>
</dbReference>
<dbReference type="EMBL" id="CAFBOL010000072">
    <property type="protein sequence ID" value="CAB5002441.1"/>
    <property type="molecule type" value="Genomic_DNA"/>
</dbReference>
<dbReference type="Pfam" id="PF01048">
    <property type="entry name" value="PNP_UDP_1"/>
    <property type="match status" value="1"/>
</dbReference>
<evidence type="ECO:0000259" key="1">
    <source>
        <dbReference type="Pfam" id="PF01048"/>
    </source>
</evidence>
<dbReference type="InterPro" id="IPR000845">
    <property type="entry name" value="Nucleoside_phosphorylase_d"/>
</dbReference>
<dbReference type="CDD" id="cd09007">
    <property type="entry name" value="NP-I_spr0068"/>
    <property type="match status" value="1"/>
</dbReference>
<dbReference type="EMBL" id="CAESGF010000002">
    <property type="protein sequence ID" value="CAB4362587.1"/>
    <property type="molecule type" value="Genomic_DNA"/>
</dbReference>
<reference evidence="7" key="1">
    <citation type="submission" date="2020-05" db="EMBL/GenBank/DDBJ databases">
        <authorList>
            <person name="Chiriac C."/>
            <person name="Salcher M."/>
            <person name="Ghai R."/>
            <person name="Kavagutti S V."/>
        </authorList>
    </citation>
    <scope>NUCLEOTIDE SEQUENCE</scope>
</reference>
<evidence type="ECO:0000313" key="7">
    <source>
        <dbReference type="EMBL" id="CAB5002441.1"/>
    </source>
</evidence>
<dbReference type="SUPFAM" id="SSF53167">
    <property type="entry name" value="Purine and uridine phosphorylases"/>
    <property type="match status" value="1"/>
</dbReference>
<proteinExistence type="predicted"/>
<organism evidence="7">
    <name type="scientific">freshwater metagenome</name>
    <dbReference type="NCBI Taxonomy" id="449393"/>
    <lineage>
        <taxon>unclassified sequences</taxon>
        <taxon>metagenomes</taxon>
        <taxon>ecological metagenomes</taxon>
    </lineage>
</organism>
<accession>A0A6J7PBE7</accession>
<dbReference type="PANTHER" id="PTHR43691">
    <property type="entry name" value="URIDINE PHOSPHORYLASE"/>
    <property type="match status" value="1"/>
</dbReference>
<evidence type="ECO:0000313" key="3">
    <source>
        <dbReference type="EMBL" id="CAB4706315.1"/>
    </source>
</evidence>
<dbReference type="InterPro" id="IPR035994">
    <property type="entry name" value="Nucleoside_phosphorylase_sf"/>
</dbReference>
<dbReference type="AlphaFoldDB" id="A0A6J7PBE7"/>
<dbReference type="EMBL" id="CAFBMT010000001">
    <property type="protein sequence ID" value="CAB4910438.1"/>
    <property type="molecule type" value="Genomic_DNA"/>
</dbReference>
<name>A0A6J7PBE7_9ZZZZ</name>
<protein>
    <submittedName>
        <fullName evidence="7">Unannotated protein</fullName>
    </submittedName>
</protein>